<dbReference type="AlphaFoldDB" id="A0A7D3VQV9"/>
<proteinExistence type="predicted"/>
<gene>
    <name evidence="1" type="ORF">ACTIVE_1709</name>
</gene>
<organism evidence="1 2">
    <name type="scientific">Actinomadura verrucosospora</name>
    <dbReference type="NCBI Taxonomy" id="46165"/>
    <lineage>
        <taxon>Bacteria</taxon>
        <taxon>Bacillati</taxon>
        <taxon>Actinomycetota</taxon>
        <taxon>Actinomycetes</taxon>
        <taxon>Streptosporangiales</taxon>
        <taxon>Thermomonosporaceae</taxon>
        <taxon>Actinomadura</taxon>
    </lineage>
</organism>
<reference evidence="1 2" key="1">
    <citation type="submission" date="2020-05" db="EMBL/GenBank/DDBJ databases">
        <title>Actinomadura verrucosospora NRRL-B18236 (PFL_A860) Genome sequencing and assembly.</title>
        <authorList>
            <person name="Samborskyy M."/>
        </authorList>
    </citation>
    <scope>NUCLEOTIDE SEQUENCE [LARGE SCALE GENOMIC DNA]</scope>
    <source>
        <strain evidence="1 2">NRRL:B18236</strain>
    </source>
</reference>
<evidence type="ECO:0000313" key="2">
    <source>
        <dbReference type="Proteomes" id="UP000501240"/>
    </source>
</evidence>
<name>A0A7D3VQV9_ACTVE</name>
<keyword evidence="2" id="KW-1185">Reference proteome</keyword>
<dbReference type="EMBL" id="CP053892">
    <property type="protein sequence ID" value="QKG20073.1"/>
    <property type="molecule type" value="Genomic_DNA"/>
</dbReference>
<accession>A0A7D3VQV9</accession>
<dbReference type="Proteomes" id="UP000501240">
    <property type="component" value="Chromosome"/>
</dbReference>
<evidence type="ECO:0000313" key="1">
    <source>
        <dbReference type="EMBL" id="QKG20073.1"/>
    </source>
</evidence>
<protein>
    <submittedName>
        <fullName evidence="1">Thiamine biosynthesis protein ThiC</fullName>
    </submittedName>
</protein>
<sequence length="59" mass="6722">MFQVRESWLRKKASARVIPCTFISKHLRFSDQDIRAIIAAGAKQPVARSRRGRSRAAPQ</sequence>